<dbReference type="Proteomes" id="UP000002051">
    <property type="component" value="Chromosome 5"/>
</dbReference>
<accession>G7KAE5</accession>
<evidence type="ECO:0000313" key="1">
    <source>
        <dbReference type="EMBL" id="AES98047.1"/>
    </source>
</evidence>
<dbReference type="PaxDb" id="3880-AES98047"/>
<protein>
    <recommendedName>
        <fullName evidence="4">Nodule Cysteine-Rich (NCR) secreted peptide</fullName>
    </recommendedName>
</protein>
<evidence type="ECO:0008006" key="4">
    <source>
        <dbReference type="Google" id="ProtNLM"/>
    </source>
</evidence>
<sequence>MHNIYKVWIRTLNTTKKTNEFSMFTGEEWCPNIAIWSYIIECKTDNDCPISQLKIYAWKCVKNGCHLFDVIPMMYE</sequence>
<reference evidence="2" key="3">
    <citation type="submission" date="2015-04" db="UniProtKB">
        <authorList>
            <consortium name="EnsemblPlants"/>
        </authorList>
    </citation>
    <scope>IDENTIFICATION</scope>
    <source>
        <strain evidence="2">cv. Jemalong A17</strain>
    </source>
</reference>
<dbReference type="EnsemblPlants" id="AES98047">
    <property type="protein sequence ID" value="AES98047"/>
    <property type="gene ID" value="MTR_5g063560"/>
</dbReference>
<dbReference type="AlphaFoldDB" id="G7KAE5"/>
<evidence type="ECO:0000313" key="2">
    <source>
        <dbReference type="EnsemblPlants" id="AES98047"/>
    </source>
</evidence>
<gene>
    <name evidence="1" type="ordered locus">MTR_5g063560</name>
</gene>
<keyword evidence="3" id="KW-1185">Reference proteome</keyword>
<dbReference type="EMBL" id="CM001221">
    <property type="protein sequence ID" value="AES98047.1"/>
    <property type="molecule type" value="Genomic_DNA"/>
</dbReference>
<reference evidence="1 3" key="1">
    <citation type="journal article" date="2011" name="Nature">
        <title>The Medicago genome provides insight into the evolution of rhizobial symbioses.</title>
        <authorList>
            <person name="Young N.D."/>
            <person name="Debelle F."/>
            <person name="Oldroyd G.E."/>
            <person name="Geurts R."/>
            <person name="Cannon S.B."/>
            <person name="Udvardi M.K."/>
            <person name="Benedito V.A."/>
            <person name="Mayer K.F."/>
            <person name="Gouzy J."/>
            <person name="Schoof H."/>
            <person name="Van de Peer Y."/>
            <person name="Proost S."/>
            <person name="Cook D.R."/>
            <person name="Meyers B.C."/>
            <person name="Spannagl M."/>
            <person name="Cheung F."/>
            <person name="De Mita S."/>
            <person name="Krishnakumar V."/>
            <person name="Gundlach H."/>
            <person name="Zhou S."/>
            <person name="Mudge J."/>
            <person name="Bharti A.K."/>
            <person name="Murray J.D."/>
            <person name="Naoumkina M.A."/>
            <person name="Rosen B."/>
            <person name="Silverstein K.A."/>
            <person name="Tang H."/>
            <person name="Rombauts S."/>
            <person name="Zhao P.X."/>
            <person name="Zhou P."/>
            <person name="Barbe V."/>
            <person name="Bardou P."/>
            <person name="Bechner M."/>
            <person name="Bellec A."/>
            <person name="Berger A."/>
            <person name="Berges H."/>
            <person name="Bidwell S."/>
            <person name="Bisseling T."/>
            <person name="Choisne N."/>
            <person name="Couloux A."/>
            <person name="Denny R."/>
            <person name="Deshpande S."/>
            <person name="Dai X."/>
            <person name="Doyle J.J."/>
            <person name="Dudez A.M."/>
            <person name="Farmer A.D."/>
            <person name="Fouteau S."/>
            <person name="Franken C."/>
            <person name="Gibelin C."/>
            <person name="Gish J."/>
            <person name="Goldstein S."/>
            <person name="Gonzalez A.J."/>
            <person name="Green P.J."/>
            <person name="Hallab A."/>
            <person name="Hartog M."/>
            <person name="Hua A."/>
            <person name="Humphray S.J."/>
            <person name="Jeong D.H."/>
            <person name="Jing Y."/>
            <person name="Jocker A."/>
            <person name="Kenton S.M."/>
            <person name="Kim D.J."/>
            <person name="Klee K."/>
            <person name="Lai H."/>
            <person name="Lang C."/>
            <person name="Lin S."/>
            <person name="Macmil S.L."/>
            <person name="Magdelenat G."/>
            <person name="Matthews L."/>
            <person name="McCorrison J."/>
            <person name="Monaghan E.L."/>
            <person name="Mun J.H."/>
            <person name="Najar F.Z."/>
            <person name="Nicholson C."/>
            <person name="Noirot C."/>
            <person name="O'Bleness M."/>
            <person name="Paule C.R."/>
            <person name="Poulain J."/>
            <person name="Prion F."/>
            <person name="Qin B."/>
            <person name="Qu C."/>
            <person name="Retzel E.F."/>
            <person name="Riddle C."/>
            <person name="Sallet E."/>
            <person name="Samain S."/>
            <person name="Samson N."/>
            <person name="Sanders I."/>
            <person name="Saurat O."/>
            <person name="Scarpelli C."/>
            <person name="Schiex T."/>
            <person name="Segurens B."/>
            <person name="Severin A.J."/>
            <person name="Sherrier D.J."/>
            <person name="Shi R."/>
            <person name="Sims S."/>
            <person name="Singer S.R."/>
            <person name="Sinharoy S."/>
            <person name="Sterck L."/>
            <person name="Viollet A."/>
            <person name="Wang B.B."/>
            <person name="Wang K."/>
            <person name="Wang M."/>
            <person name="Wang X."/>
            <person name="Warfsmann J."/>
            <person name="Weissenbach J."/>
            <person name="White D.D."/>
            <person name="White J.D."/>
            <person name="Wiley G.B."/>
            <person name="Wincker P."/>
            <person name="Xing Y."/>
            <person name="Yang L."/>
            <person name="Yao Z."/>
            <person name="Ying F."/>
            <person name="Zhai J."/>
            <person name="Zhou L."/>
            <person name="Zuber A."/>
            <person name="Denarie J."/>
            <person name="Dixon R.A."/>
            <person name="May G.D."/>
            <person name="Schwartz D.C."/>
            <person name="Rogers J."/>
            <person name="Quetier F."/>
            <person name="Town C.D."/>
            <person name="Roe B.A."/>
        </authorList>
    </citation>
    <scope>NUCLEOTIDE SEQUENCE [LARGE SCALE GENOMIC DNA]</scope>
    <source>
        <strain evidence="1">A17</strain>
        <strain evidence="2 3">cv. Jemalong A17</strain>
    </source>
</reference>
<organism evidence="1 3">
    <name type="scientific">Medicago truncatula</name>
    <name type="common">Barrel medic</name>
    <name type="synonym">Medicago tribuloides</name>
    <dbReference type="NCBI Taxonomy" id="3880"/>
    <lineage>
        <taxon>Eukaryota</taxon>
        <taxon>Viridiplantae</taxon>
        <taxon>Streptophyta</taxon>
        <taxon>Embryophyta</taxon>
        <taxon>Tracheophyta</taxon>
        <taxon>Spermatophyta</taxon>
        <taxon>Magnoliopsida</taxon>
        <taxon>eudicotyledons</taxon>
        <taxon>Gunneridae</taxon>
        <taxon>Pentapetalae</taxon>
        <taxon>rosids</taxon>
        <taxon>fabids</taxon>
        <taxon>Fabales</taxon>
        <taxon>Fabaceae</taxon>
        <taxon>Papilionoideae</taxon>
        <taxon>50 kb inversion clade</taxon>
        <taxon>NPAAA clade</taxon>
        <taxon>Hologalegina</taxon>
        <taxon>IRL clade</taxon>
        <taxon>Trifolieae</taxon>
        <taxon>Medicago</taxon>
    </lineage>
</organism>
<reference evidence="1 3" key="2">
    <citation type="journal article" date="2014" name="BMC Genomics">
        <title>An improved genome release (version Mt4.0) for the model legume Medicago truncatula.</title>
        <authorList>
            <person name="Tang H."/>
            <person name="Krishnakumar V."/>
            <person name="Bidwell S."/>
            <person name="Rosen B."/>
            <person name="Chan A."/>
            <person name="Zhou S."/>
            <person name="Gentzbittel L."/>
            <person name="Childs K.L."/>
            <person name="Yandell M."/>
            <person name="Gundlach H."/>
            <person name="Mayer K.F."/>
            <person name="Schwartz D.C."/>
            <person name="Town C.D."/>
        </authorList>
    </citation>
    <scope>GENOME REANNOTATION</scope>
    <source>
        <strain evidence="2 3">cv. Jemalong A17</strain>
    </source>
</reference>
<evidence type="ECO:0000313" key="3">
    <source>
        <dbReference type="Proteomes" id="UP000002051"/>
    </source>
</evidence>
<dbReference type="HOGENOM" id="CLU_2658235_0_0_1"/>
<proteinExistence type="predicted"/>
<name>G7KAE5_MEDTR</name>